<dbReference type="InterPro" id="IPR046588">
    <property type="entry name" value="DUF6646"/>
</dbReference>
<dbReference type="EMBL" id="MAAX01000130">
    <property type="protein sequence ID" value="OUS13946.1"/>
    <property type="molecule type" value="Genomic_DNA"/>
</dbReference>
<reference evidence="3" key="1">
    <citation type="journal article" date="2017" name="Proc. Natl. Acad. Sci. U.S.A.">
        <title>Simulation of Deepwater Horizon oil plume reveals substrate specialization within a complex community of hydrocarbon-degraders.</title>
        <authorList>
            <person name="Hu P."/>
            <person name="Dubinsky E.A."/>
            <person name="Probst A.J."/>
            <person name="Wang J."/>
            <person name="Sieber C.M.K."/>
            <person name="Tom L.M."/>
            <person name="Gardinali P."/>
            <person name="Banfield J.F."/>
            <person name="Atlas R.M."/>
            <person name="Andersen G.L."/>
        </authorList>
    </citation>
    <scope>NUCLEOTIDE SEQUENCE [LARGE SCALE GENOMIC DNA]</scope>
</reference>
<evidence type="ECO:0000313" key="3">
    <source>
        <dbReference type="Proteomes" id="UP000196102"/>
    </source>
</evidence>
<accession>A0A1Z8AUD2</accession>
<proteinExistence type="predicted"/>
<dbReference type="Proteomes" id="UP000196102">
    <property type="component" value="Unassembled WGS sequence"/>
</dbReference>
<dbReference type="RefSeq" id="WP_303687056.1">
    <property type="nucleotide sequence ID" value="NZ_CAJXYO010000015.1"/>
</dbReference>
<gene>
    <name evidence="2" type="ORF">A9Q93_08820</name>
</gene>
<protein>
    <recommendedName>
        <fullName evidence="4">Outer membrane protein beta-barrel domain-containing protein</fullName>
    </recommendedName>
</protein>
<feature type="chain" id="PRO_5012035017" description="Outer membrane protein beta-barrel domain-containing protein" evidence="1">
    <location>
        <begin position="19"/>
        <end position="163"/>
    </location>
</feature>
<dbReference type="AlphaFoldDB" id="A0A1Z8AUD2"/>
<comment type="caution">
    <text evidence="2">The sequence shown here is derived from an EMBL/GenBank/DDBJ whole genome shotgun (WGS) entry which is preliminary data.</text>
</comment>
<evidence type="ECO:0000256" key="1">
    <source>
        <dbReference type="SAM" id="SignalP"/>
    </source>
</evidence>
<evidence type="ECO:0000313" key="2">
    <source>
        <dbReference type="EMBL" id="OUS13946.1"/>
    </source>
</evidence>
<organism evidence="2 3">
    <name type="scientific">Nonlabens dokdonensis</name>
    <dbReference type="NCBI Taxonomy" id="328515"/>
    <lineage>
        <taxon>Bacteria</taxon>
        <taxon>Pseudomonadati</taxon>
        <taxon>Bacteroidota</taxon>
        <taxon>Flavobacteriia</taxon>
        <taxon>Flavobacteriales</taxon>
        <taxon>Flavobacteriaceae</taxon>
        <taxon>Nonlabens</taxon>
    </lineage>
</organism>
<feature type="signal peptide" evidence="1">
    <location>
        <begin position="1"/>
        <end position="18"/>
    </location>
</feature>
<dbReference type="Pfam" id="PF20351">
    <property type="entry name" value="DUF6646"/>
    <property type="match status" value="1"/>
</dbReference>
<sequence length="163" mass="17854">MKKIVLIAAIIFGMTANAQIYSGKGDQKVQIGADFQDGATGIQGTYDYGIAQNFSLGLGVNYALGLDDEIDADFDERATLRLRFNANIGDVINVDPMFDIYPGLHFSTKSFGGHLGARYFFTDGFGIFTEAAFPLAKYKTEDLTPSEELYNQFNAVLGLAFNF</sequence>
<name>A0A1Z8AUD2_9FLAO</name>
<keyword evidence="1" id="KW-0732">Signal</keyword>
<evidence type="ECO:0008006" key="4">
    <source>
        <dbReference type="Google" id="ProtNLM"/>
    </source>
</evidence>